<dbReference type="InterPro" id="IPR009241">
    <property type="entry name" value="HigB-like"/>
</dbReference>
<name>A0A2H0V081_9BACT</name>
<evidence type="ECO:0000313" key="1">
    <source>
        <dbReference type="EMBL" id="PIR92472.1"/>
    </source>
</evidence>
<sequence length="88" mass="10821">MIYNEEEYKVKYYINSQTGEEPALEFISKLDSKSMAKVEKYIQYLKFHRGYLDEPYSRHITGKIRELRVDFSHNHYRIFYFTFLDSNF</sequence>
<dbReference type="AlphaFoldDB" id="A0A2H0V081"/>
<proteinExistence type="predicted"/>
<dbReference type="EMBL" id="PFAT01000022">
    <property type="protein sequence ID" value="PIR92472.1"/>
    <property type="molecule type" value="Genomic_DNA"/>
</dbReference>
<reference evidence="2" key="1">
    <citation type="submission" date="2017-09" db="EMBL/GenBank/DDBJ databases">
        <title>Depth-based differentiation of microbial function through sediment-hosted aquifers and enrichment of novel symbionts in the deep terrestrial subsurface.</title>
        <authorList>
            <person name="Probst A.J."/>
            <person name="Ladd B."/>
            <person name="Jarett J.K."/>
            <person name="Geller-Mcgrath D.E."/>
            <person name="Sieber C.M.K."/>
            <person name="Emerson J.B."/>
            <person name="Anantharaman K."/>
            <person name="Thomas B.C."/>
            <person name="Malmstrom R."/>
            <person name="Stieglmeier M."/>
            <person name="Klingl A."/>
            <person name="Woyke T."/>
            <person name="Ryan C.M."/>
            <person name="Banfield J.F."/>
        </authorList>
    </citation>
    <scope>NUCLEOTIDE SEQUENCE [LARGE SCALE GENOMIC DNA]</scope>
</reference>
<evidence type="ECO:0000313" key="2">
    <source>
        <dbReference type="Proteomes" id="UP000228510"/>
    </source>
</evidence>
<dbReference type="Pfam" id="PF05973">
    <property type="entry name" value="Gp49"/>
    <property type="match status" value="1"/>
</dbReference>
<accession>A0A2H0V081</accession>
<dbReference type="Proteomes" id="UP000228510">
    <property type="component" value="Unassembled WGS sequence"/>
</dbReference>
<organism evidence="1 2">
    <name type="scientific">Candidatus Falkowbacteria bacterium CG10_big_fil_rev_8_21_14_0_10_44_15</name>
    <dbReference type="NCBI Taxonomy" id="1974569"/>
    <lineage>
        <taxon>Bacteria</taxon>
        <taxon>Candidatus Falkowiibacteriota</taxon>
    </lineage>
</organism>
<gene>
    <name evidence="1" type="ORF">COU01_01620</name>
</gene>
<protein>
    <recommendedName>
        <fullName evidence="3">Type II toxin-antitoxin system RelE/ParE family toxin</fullName>
    </recommendedName>
</protein>
<evidence type="ECO:0008006" key="3">
    <source>
        <dbReference type="Google" id="ProtNLM"/>
    </source>
</evidence>
<comment type="caution">
    <text evidence="1">The sequence shown here is derived from an EMBL/GenBank/DDBJ whole genome shotgun (WGS) entry which is preliminary data.</text>
</comment>